<feature type="compositionally biased region" description="Low complexity" evidence="1">
    <location>
        <begin position="453"/>
        <end position="470"/>
    </location>
</feature>
<dbReference type="Proteomes" id="UP000813461">
    <property type="component" value="Unassembled WGS sequence"/>
</dbReference>
<organism evidence="2 3">
    <name type="scientific">Paraphoma chrysanthemicola</name>
    <dbReference type="NCBI Taxonomy" id="798071"/>
    <lineage>
        <taxon>Eukaryota</taxon>
        <taxon>Fungi</taxon>
        <taxon>Dikarya</taxon>
        <taxon>Ascomycota</taxon>
        <taxon>Pezizomycotina</taxon>
        <taxon>Dothideomycetes</taxon>
        <taxon>Pleosporomycetidae</taxon>
        <taxon>Pleosporales</taxon>
        <taxon>Pleosporineae</taxon>
        <taxon>Phaeosphaeriaceae</taxon>
        <taxon>Paraphoma</taxon>
    </lineage>
</organism>
<protein>
    <submittedName>
        <fullName evidence="2">Uncharacterized protein</fullName>
    </submittedName>
</protein>
<feature type="compositionally biased region" description="Acidic residues" evidence="1">
    <location>
        <begin position="499"/>
        <end position="509"/>
    </location>
</feature>
<sequence length="557" mass="61635">MLPAPRSCQYTRKEQMSINIVSAVPSSLDSHSTCLPCLFGDNDGSCVASRLLTDDVQNEENDDEAETAIMGEVADWLQSGHTDEFWVPRCKQTRKALPTTSQLATQLKSPNVLTSASCGAAEIFELLLEAIAVQLLASCYTSLPPSSAVHLPLIQQRREAESVTALRLHSHQRFEPAAGHHARAPSEATPWPGLYAGPGLEAVLAEKVSRNRQAKRGTAYSPRFAASGWTDGTSPSGAGHFRDESHSSADSSSSSEPNFLSKLICQTSTPKHPRRKYNTLFISRLSPRRRRHKSHSTPSNIPSKPTRNLTKPLQSLKSEAVQRIPSALRLRHTQSAPRFTVREATRNEHVNTSRRHSSNPSIGSPLTYQYDLPEIRRISATTAASQTKRSISHSLRACGRGDMIFTQEPVEADSSMSYEPPQRKPSSHLVVPPLFDEELSPTAISPCSKDITSSQRPPARRSSSPQSSRPCWESPPSDYFKSVSTATCVDDDKYHESSAEDDPTTESEDTGSGIERRPTLQQIFARMDAWEDENSSDSDMERYRKRQSIMVHQEDTD</sequence>
<feature type="region of interest" description="Disordered" evidence="1">
    <location>
        <begin position="440"/>
        <end position="557"/>
    </location>
</feature>
<dbReference type="EMBL" id="JAGMVJ010000020">
    <property type="protein sequence ID" value="KAH7075210.1"/>
    <property type="molecule type" value="Genomic_DNA"/>
</dbReference>
<feature type="compositionally biased region" description="Polar residues" evidence="1">
    <location>
        <begin position="296"/>
        <end position="309"/>
    </location>
</feature>
<dbReference type="OrthoDB" id="3946545at2759"/>
<evidence type="ECO:0000313" key="2">
    <source>
        <dbReference type="EMBL" id="KAH7075210.1"/>
    </source>
</evidence>
<dbReference type="AlphaFoldDB" id="A0A8K0QYT2"/>
<accession>A0A8K0QYT2</accession>
<feature type="compositionally biased region" description="Basic residues" evidence="1">
    <location>
        <begin position="286"/>
        <end position="295"/>
    </location>
</feature>
<evidence type="ECO:0000313" key="3">
    <source>
        <dbReference type="Proteomes" id="UP000813461"/>
    </source>
</evidence>
<feature type="region of interest" description="Disordered" evidence="1">
    <location>
        <begin position="346"/>
        <end position="366"/>
    </location>
</feature>
<reference evidence="2" key="1">
    <citation type="journal article" date="2021" name="Nat. Commun.">
        <title>Genetic determinants of endophytism in the Arabidopsis root mycobiome.</title>
        <authorList>
            <person name="Mesny F."/>
            <person name="Miyauchi S."/>
            <person name="Thiergart T."/>
            <person name="Pickel B."/>
            <person name="Atanasova L."/>
            <person name="Karlsson M."/>
            <person name="Huettel B."/>
            <person name="Barry K.W."/>
            <person name="Haridas S."/>
            <person name="Chen C."/>
            <person name="Bauer D."/>
            <person name="Andreopoulos W."/>
            <person name="Pangilinan J."/>
            <person name="LaButti K."/>
            <person name="Riley R."/>
            <person name="Lipzen A."/>
            <person name="Clum A."/>
            <person name="Drula E."/>
            <person name="Henrissat B."/>
            <person name="Kohler A."/>
            <person name="Grigoriev I.V."/>
            <person name="Martin F.M."/>
            <person name="Hacquard S."/>
        </authorList>
    </citation>
    <scope>NUCLEOTIDE SEQUENCE</scope>
    <source>
        <strain evidence="2">MPI-SDFR-AT-0120</strain>
    </source>
</reference>
<feature type="region of interest" description="Disordered" evidence="1">
    <location>
        <begin position="211"/>
        <end position="309"/>
    </location>
</feature>
<keyword evidence="3" id="KW-1185">Reference proteome</keyword>
<gene>
    <name evidence="2" type="ORF">FB567DRAFT_553473</name>
</gene>
<comment type="caution">
    <text evidence="2">The sequence shown here is derived from an EMBL/GenBank/DDBJ whole genome shotgun (WGS) entry which is preliminary data.</text>
</comment>
<proteinExistence type="predicted"/>
<evidence type="ECO:0000256" key="1">
    <source>
        <dbReference type="SAM" id="MobiDB-lite"/>
    </source>
</evidence>
<name>A0A8K0QYT2_9PLEO</name>